<evidence type="ECO:0000256" key="4">
    <source>
        <dbReference type="ARBA" id="ARBA00023136"/>
    </source>
</evidence>
<dbReference type="InterPro" id="IPR050384">
    <property type="entry name" value="Endophilin_SH3RF"/>
</dbReference>
<keyword evidence="3" id="KW-0175">Coiled coil</keyword>
<evidence type="ECO:0000256" key="3">
    <source>
        <dbReference type="ARBA" id="ARBA00023054"/>
    </source>
</evidence>
<protein>
    <recommendedName>
        <fullName evidence="7">SH3 domain-containing protein</fullName>
    </recommendedName>
</protein>
<proteinExistence type="predicted"/>
<evidence type="ECO:0000256" key="2">
    <source>
        <dbReference type="ARBA" id="ARBA00022443"/>
    </source>
</evidence>
<feature type="region of interest" description="Disordered" evidence="6">
    <location>
        <begin position="128"/>
        <end position="161"/>
    </location>
</feature>
<dbReference type="PANTHER" id="PTHR14167:SF81">
    <property type="entry name" value="ENDOPHILIN-A"/>
    <property type="match status" value="1"/>
</dbReference>
<feature type="compositionally biased region" description="Pro residues" evidence="6">
    <location>
        <begin position="22"/>
        <end position="34"/>
    </location>
</feature>
<dbReference type="Proteomes" id="UP000826234">
    <property type="component" value="Unassembled WGS sequence"/>
</dbReference>
<evidence type="ECO:0000259" key="7">
    <source>
        <dbReference type="PROSITE" id="PS50002"/>
    </source>
</evidence>
<dbReference type="EMBL" id="JAIPUX010000521">
    <property type="protein sequence ID" value="KAH0627540.1"/>
    <property type="molecule type" value="Genomic_DNA"/>
</dbReference>
<evidence type="ECO:0000256" key="1">
    <source>
        <dbReference type="ARBA" id="ARBA00004170"/>
    </source>
</evidence>
<dbReference type="Gene3D" id="2.30.30.40">
    <property type="entry name" value="SH3 Domains"/>
    <property type="match status" value="1"/>
</dbReference>
<feature type="compositionally biased region" description="Polar residues" evidence="6">
    <location>
        <begin position="47"/>
        <end position="62"/>
    </location>
</feature>
<dbReference type="InterPro" id="IPR001452">
    <property type="entry name" value="SH3_domain"/>
</dbReference>
<dbReference type="PANTHER" id="PTHR14167">
    <property type="entry name" value="SH3 DOMAIN-CONTAINING"/>
    <property type="match status" value="1"/>
</dbReference>
<accession>A0ABQ7TCR4</accession>
<feature type="compositionally biased region" description="Low complexity" evidence="6">
    <location>
        <begin position="63"/>
        <end position="72"/>
    </location>
</feature>
<keyword evidence="9" id="KW-1185">Reference proteome</keyword>
<dbReference type="PRINTS" id="PR00499">
    <property type="entry name" value="P67PHOX"/>
</dbReference>
<dbReference type="SMART" id="SM00326">
    <property type="entry name" value="SH3"/>
    <property type="match status" value="1"/>
</dbReference>
<evidence type="ECO:0000313" key="8">
    <source>
        <dbReference type="EMBL" id="KAH0627540.1"/>
    </source>
</evidence>
<feature type="region of interest" description="Disordered" evidence="6">
    <location>
        <begin position="1"/>
        <end position="115"/>
    </location>
</feature>
<dbReference type="InterPro" id="IPR035725">
    <property type="entry name" value="Abi1_SH3"/>
</dbReference>
<dbReference type="InterPro" id="IPR036028">
    <property type="entry name" value="SH3-like_dom_sf"/>
</dbReference>
<evidence type="ECO:0000256" key="5">
    <source>
        <dbReference type="PROSITE-ProRule" id="PRU00192"/>
    </source>
</evidence>
<keyword evidence="4" id="KW-0472">Membrane</keyword>
<dbReference type="PROSITE" id="PS50002">
    <property type="entry name" value="SH3"/>
    <property type="match status" value="1"/>
</dbReference>
<comment type="caution">
    <text evidence="8">The sequence shown here is derived from an EMBL/GenBank/DDBJ whole genome shotgun (WGS) entry which is preliminary data.</text>
</comment>
<comment type="subcellular location">
    <subcellularLocation>
        <location evidence="1">Membrane</location>
        <topology evidence="1">Peripheral membrane protein</topology>
    </subcellularLocation>
</comment>
<organism evidence="8 9">
    <name type="scientific">Phrynosoma platyrhinos</name>
    <name type="common">Desert horned lizard</name>
    <dbReference type="NCBI Taxonomy" id="52577"/>
    <lineage>
        <taxon>Eukaryota</taxon>
        <taxon>Metazoa</taxon>
        <taxon>Chordata</taxon>
        <taxon>Craniata</taxon>
        <taxon>Vertebrata</taxon>
        <taxon>Euteleostomi</taxon>
        <taxon>Lepidosauria</taxon>
        <taxon>Squamata</taxon>
        <taxon>Bifurcata</taxon>
        <taxon>Unidentata</taxon>
        <taxon>Episquamata</taxon>
        <taxon>Toxicofera</taxon>
        <taxon>Iguania</taxon>
        <taxon>Phrynosomatidae</taxon>
        <taxon>Phrynosomatinae</taxon>
        <taxon>Phrynosoma</taxon>
    </lineage>
</organism>
<evidence type="ECO:0000313" key="9">
    <source>
        <dbReference type="Proteomes" id="UP000826234"/>
    </source>
</evidence>
<reference evidence="8 9" key="1">
    <citation type="journal article" date="2022" name="Gigascience">
        <title>A chromosome-level genome assembly and annotation of the desert horned lizard, Phrynosoma platyrhinos, provides insight into chromosomal rearrangements among reptiles.</title>
        <authorList>
            <person name="Koochekian N."/>
            <person name="Ascanio A."/>
            <person name="Farleigh K."/>
            <person name="Card D.C."/>
            <person name="Schield D.R."/>
            <person name="Castoe T.A."/>
            <person name="Jezkova T."/>
        </authorList>
    </citation>
    <scope>NUCLEOTIDE SEQUENCE [LARGE SCALE GENOMIC DNA]</scope>
    <source>
        <strain evidence="8">NK-2021</strain>
    </source>
</reference>
<evidence type="ECO:0000256" key="6">
    <source>
        <dbReference type="SAM" id="MobiDB-lite"/>
    </source>
</evidence>
<keyword evidence="2 5" id="KW-0728">SH3 domain</keyword>
<dbReference type="SUPFAM" id="SSF50044">
    <property type="entry name" value="SH3-domain"/>
    <property type="match status" value="1"/>
</dbReference>
<dbReference type="Pfam" id="PF00018">
    <property type="entry name" value="SH3_1"/>
    <property type="match status" value="1"/>
</dbReference>
<dbReference type="PRINTS" id="PR00452">
    <property type="entry name" value="SH3DOMAIN"/>
</dbReference>
<feature type="compositionally biased region" description="Pro residues" evidence="6">
    <location>
        <begin position="133"/>
        <end position="143"/>
    </location>
</feature>
<feature type="compositionally biased region" description="Pro residues" evidence="6">
    <location>
        <begin position="150"/>
        <end position="159"/>
    </location>
</feature>
<sequence>MSDASTPPAPPKAVTFGSAPVPAAPPAPPVPPPLMMGSMIAVPGSAPGSQYGTMTRQISRHNSTTSSASSGGFRRNPSVTAPFSAQPHVNGGPLYSQNSISIAPPPPPMPQLTPQIPLTGFVARVQENIADSPTPPPPPPPDEMPMFDDSPPPPPPPPVDYEDEEAAVIVVGHMVVAIYDYTKDKDDELSFMEGAIIYVIKKNDDGWYEGVCNRVTGLFPGNYVESIMHYAD</sequence>
<dbReference type="CDD" id="cd11971">
    <property type="entry name" value="SH3_Abi1"/>
    <property type="match status" value="1"/>
</dbReference>
<name>A0ABQ7TCR4_PHRPL</name>
<gene>
    <name evidence="8" type="ORF">JD844_003344</name>
</gene>
<feature type="domain" description="SH3" evidence="7">
    <location>
        <begin position="170"/>
        <end position="229"/>
    </location>
</feature>